<proteinExistence type="predicted"/>
<dbReference type="Gene3D" id="3.30.1330.60">
    <property type="entry name" value="OmpA-like domain"/>
    <property type="match status" value="1"/>
</dbReference>
<dbReference type="STRING" id="388413.ALPR1_16364"/>
<dbReference type="InterPro" id="IPR006664">
    <property type="entry name" value="OMP_bac"/>
</dbReference>
<dbReference type="PROSITE" id="PS51123">
    <property type="entry name" value="OMPA_2"/>
    <property type="match status" value="1"/>
</dbReference>
<keyword evidence="3" id="KW-0998">Cell outer membrane</keyword>
<evidence type="ECO:0000259" key="6">
    <source>
        <dbReference type="PROSITE" id="PS51123"/>
    </source>
</evidence>
<evidence type="ECO:0000256" key="1">
    <source>
        <dbReference type="ARBA" id="ARBA00004442"/>
    </source>
</evidence>
<dbReference type="AlphaFoldDB" id="A3I174"/>
<protein>
    <submittedName>
        <fullName evidence="7">OmpA family protein</fullName>
    </submittedName>
</protein>
<dbReference type="Pfam" id="PF13488">
    <property type="entry name" value="Gly-zipper_Omp"/>
    <property type="match status" value="1"/>
</dbReference>
<dbReference type="InterPro" id="IPR006665">
    <property type="entry name" value="OmpA-like"/>
</dbReference>
<name>A3I174_9BACT</name>
<dbReference type="PANTHER" id="PTHR30329">
    <property type="entry name" value="STATOR ELEMENT OF FLAGELLAR MOTOR COMPLEX"/>
    <property type="match status" value="1"/>
</dbReference>
<accession>A3I174</accession>
<dbReference type="Proteomes" id="UP000003919">
    <property type="component" value="Unassembled WGS sequence"/>
</dbReference>
<feature type="domain" description="OmpA-like" evidence="6">
    <location>
        <begin position="93"/>
        <end position="211"/>
    </location>
</feature>
<dbReference type="Pfam" id="PF00691">
    <property type="entry name" value="OmpA"/>
    <property type="match status" value="1"/>
</dbReference>
<dbReference type="SUPFAM" id="SSF103088">
    <property type="entry name" value="OmpA-like"/>
    <property type="match status" value="1"/>
</dbReference>
<dbReference type="OrthoDB" id="9782229at2"/>
<evidence type="ECO:0000313" key="7">
    <source>
        <dbReference type="EMBL" id="EAZ80220.1"/>
    </source>
</evidence>
<dbReference type="GO" id="GO:0009279">
    <property type="term" value="C:cell outer membrane"/>
    <property type="evidence" value="ECO:0007669"/>
    <property type="project" value="UniProtKB-SubCell"/>
</dbReference>
<dbReference type="CDD" id="cd07185">
    <property type="entry name" value="OmpA_C-like"/>
    <property type="match status" value="1"/>
</dbReference>
<dbReference type="PRINTS" id="PR01023">
    <property type="entry name" value="NAFLGMOTY"/>
</dbReference>
<dbReference type="InterPro" id="IPR050330">
    <property type="entry name" value="Bact_OuterMem_StrucFunc"/>
</dbReference>
<keyword evidence="2 4" id="KW-0472">Membrane</keyword>
<dbReference type="eggNOG" id="COG2885">
    <property type="taxonomic scope" value="Bacteria"/>
</dbReference>
<keyword evidence="8" id="KW-1185">Reference proteome</keyword>
<gene>
    <name evidence="7" type="ORF">ALPR1_16364</name>
</gene>
<dbReference type="InterPro" id="IPR036737">
    <property type="entry name" value="OmpA-like_sf"/>
</dbReference>
<dbReference type="PROSITE" id="PS51257">
    <property type="entry name" value="PROKAR_LIPOPROTEIN"/>
    <property type="match status" value="1"/>
</dbReference>
<evidence type="ECO:0000256" key="4">
    <source>
        <dbReference type="PROSITE-ProRule" id="PRU00473"/>
    </source>
</evidence>
<dbReference type="InterPro" id="IPR039567">
    <property type="entry name" value="Gly-zipper"/>
</dbReference>
<evidence type="ECO:0000256" key="5">
    <source>
        <dbReference type="SAM" id="SignalP"/>
    </source>
</evidence>
<dbReference type="RefSeq" id="WP_008202125.1">
    <property type="nucleotide sequence ID" value="NZ_CM001023.1"/>
</dbReference>
<feature type="chain" id="PRO_5002653292" evidence="5">
    <location>
        <begin position="23"/>
        <end position="225"/>
    </location>
</feature>
<evidence type="ECO:0000256" key="2">
    <source>
        <dbReference type="ARBA" id="ARBA00023136"/>
    </source>
</evidence>
<keyword evidence="5" id="KW-0732">Signal</keyword>
<dbReference type="PANTHER" id="PTHR30329:SF21">
    <property type="entry name" value="LIPOPROTEIN YIAD-RELATED"/>
    <property type="match status" value="1"/>
</dbReference>
<evidence type="ECO:0000256" key="3">
    <source>
        <dbReference type="ARBA" id="ARBA00023237"/>
    </source>
</evidence>
<evidence type="ECO:0000313" key="8">
    <source>
        <dbReference type="Proteomes" id="UP000003919"/>
    </source>
</evidence>
<dbReference type="EMBL" id="AAXU02000001">
    <property type="protein sequence ID" value="EAZ80220.1"/>
    <property type="molecule type" value="Genomic_DNA"/>
</dbReference>
<reference evidence="7 8" key="1">
    <citation type="journal article" date="2011" name="J. Bacteriol.">
        <title>Complete genome sequence of Algoriphagus sp. PR1, bacterial prey of a colony-forming choanoflagellate.</title>
        <authorList>
            <person name="Alegado R.A."/>
            <person name="Ferriera S."/>
            <person name="Nusbaum C."/>
            <person name="Young S.K."/>
            <person name="Zeng Q."/>
            <person name="Imamovic A."/>
            <person name="Fairclough S.R."/>
            <person name="King N."/>
        </authorList>
    </citation>
    <scope>NUCLEOTIDE SEQUENCE [LARGE SCALE GENOMIC DNA]</scope>
    <source>
        <strain evidence="7 8">PR1</strain>
    </source>
</reference>
<sequence length="225" mass="23920">MKTTNKILYTLMIASVSMGAVSCKSSNAVKGGAIGGAAGGILGGVIAGKDNTATGVLIGSAIGGSAGAIIGNEMDKAAEELQRDLEGATVERVGEGIKITFDSGLMFDVDKATLNSNSRDNLMELSETLKKYDETNILVEGHTDATGSDDYNLDLSRKRAYSVEDYLTNLGIQKSRLEITAYGENQPIATNETEAGRQQNRRVEVAIYANKKMQRMAERGELGQD</sequence>
<dbReference type="HOGENOM" id="CLU_016890_6_0_10"/>
<comment type="subcellular location">
    <subcellularLocation>
        <location evidence="1">Cell outer membrane</location>
    </subcellularLocation>
</comment>
<feature type="signal peptide" evidence="5">
    <location>
        <begin position="1"/>
        <end position="22"/>
    </location>
</feature>
<dbReference type="PRINTS" id="PR01021">
    <property type="entry name" value="OMPADOMAIN"/>
</dbReference>
<comment type="caution">
    <text evidence="7">The sequence shown here is derived from an EMBL/GenBank/DDBJ whole genome shotgun (WGS) entry which is preliminary data.</text>
</comment>
<organism evidence="7 8">
    <name type="scientific">Algoriphagus machipongonensis</name>
    <dbReference type="NCBI Taxonomy" id="388413"/>
    <lineage>
        <taxon>Bacteria</taxon>
        <taxon>Pseudomonadati</taxon>
        <taxon>Bacteroidota</taxon>
        <taxon>Cytophagia</taxon>
        <taxon>Cytophagales</taxon>
        <taxon>Cyclobacteriaceae</taxon>
        <taxon>Algoriphagus</taxon>
    </lineage>
</organism>